<keyword evidence="8" id="KW-0256">Endoplasmic reticulum</keyword>
<comment type="pathway">
    <text evidence="2">Protein modification; protein glycosylation.</text>
</comment>
<dbReference type="PANTHER" id="PTHR10859:SF91">
    <property type="entry name" value="DOLICHYL-PHOSPHATE BETA-GLUCOSYLTRANSFERASE"/>
    <property type="match status" value="1"/>
</dbReference>
<feature type="region of interest" description="Disordered" evidence="13">
    <location>
        <begin position="146"/>
        <end position="165"/>
    </location>
</feature>
<evidence type="ECO:0000259" key="15">
    <source>
        <dbReference type="Pfam" id="PF00535"/>
    </source>
</evidence>
<dbReference type="SUPFAM" id="SSF53448">
    <property type="entry name" value="Nucleotide-diphospho-sugar transferases"/>
    <property type="match status" value="1"/>
</dbReference>
<evidence type="ECO:0000256" key="7">
    <source>
        <dbReference type="ARBA" id="ARBA00022692"/>
    </source>
</evidence>
<evidence type="ECO:0000256" key="1">
    <source>
        <dbReference type="ARBA" id="ARBA00004389"/>
    </source>
</evidence>
<keyword evidence="10 14" id="KW-1133">Transmembrane helix</keyword>
<feature type="domain" description="Glycosyltransferase 2-like" evidence="15">
    <location>
        <begin position="225"/>
        <end position="309"/>
    </location>
</feature>
<sequence>MAIEELVRWLEQLVWLLWETACERPVYFLFTTILPLAALAAFCIFITLHLVAPKPRLPFPSEKTYITTNPDGSISSPRPLPCWYDRWRAEGFLAQEYPTIPKGFPLPSEPTIEPAEVEVSVVIPAYNEESRLTPALEEMVEYLDQQFGRPGTNGGTTTTTNNNNQFLHPERQERSAQKQPPSKKGKRATTPHRLVFRPDPSTSRPGSSHSTTTNQPPPSPTTPQPCSGYEILIIDDGSRDRTVEVALAFARKHGLHDVLRVVRLEKNRGKGGAVTHGLRHVRGRYAVFADADGASRFSDLGRLIEGCEDVVDGSNRGVAIGSRAHLVGSEAVVKRSAIRNFLMRSFHFVLTILTPPATSRIRDTQCGFKLFSRAALPHIVPYMHTEGWIFDIEMLMLAESAPATPVLASDGSVIGTSSGIRVAEVPVGWHEVAGSKVNLVQDSVRMAVGLAVLRASWMLGVYRRRLPPA</sequence>
<dbReference type="Pfam" id="PF00535">
    <property type="entry name" value="Glycos_transf_2"/>
    <property type="match status" value="1"/>
</dbReference>
<dbReference type="Gene3D" id="3.90.550.10">
    <property type="entry name" value="Spore Coat Polysaccharide Biosynthesis Protein SpsA, Chain A"/>
    <property type="match status" value="1"/>
</dbReference>
<dbReference type="InterPro" id="IPR035518">
    <property type="entry name" value="DPG_synthase"/>
</dbReference>
<feature type="compositionally biased region" description="Low complexity" evidence="13">
    <location>
        <begin position="155"/>
        <end position="164"/>
    </location>
</feature>
<keyword evidence="17" id="KW-1185">Reference proteome</keyword>
<gene>
    <name evidence="16" type="ORF">VTJ49DRAFT_2272</name>
</gene>
<dbReference type="InterPro" id="IPR001173">
    <property type="entry name" value="Glyco_trans_2-like"/>
</dbReference>
<evidence type="ECO:0000256" key="10">
    <source>
        <dbReference type="ARBA" id="ARBA00022989"/>
    </source>
</evidence>
<evidence type="ECO:0000313" key="17">
    <source>
        <dbReference type="Proteomes" id="UP001583172"/>
    </source>
</evidence>
<accession>A0ABR3VAS5</accession>
<dbReference type="CDD" id="cd04188">
    <property type="entry name" value="DPG_synthase"/>
    <property type="match status" value="1"/>
</dbReference>
<dbReference type="PANTHER" id="PTHR10859">
    <property type="entry name" value="GLYCOSYL TRANSFERASE"/>
    <property type="match status" value="1"/>
</dbReference>
<evidence type="ECO:0000256" key="3">
    <source>
        <dbReference type="ARBA" id="ARBA00006739"/>
    </source>
</evidence>
<keyword evidence="5" id="KW-0328">Glycosyltransferase</keyword>
<proteinExistence type="inferred from homology"/>
<feature type="compositionally biased region" description="Basic residues" evidence="13">
    <location>
        <begin position="181"/>
        <end position="190"/>
    </location>
</feature>
<comment type="catalytic activity">
    <reaction evidence="12">
        <text>a di-trans,poly-cis-dolichyl phosphate + UDP-alpha-D-glucose = a di-trans,poly-cis-dolichyl beta-D-glucosyl phosphate + UDP</text>
        <dbReference type="Rhea" id="RHEA:15401"/>
        <dbReference type="Rhea" id="RHEA-COMP:19498"/>
        <dbReference type="Rhea" id="RHEA-COMP:19502"/>
        <dbReference type="ChEBI" id="CHEBI:57525"/>
        <dbReference type="ChEBI" id="CHEBI:57683"/>
        <dbReference type="ChEBI" id="CHEBI:58223"/>
        <dbReference type="ChEBI" id="CHEBI:58885"/>
        <dbReference type="EC" id="2.4.1.117"/>
    </reaction>
    <physiologicalReaction direction="left-to-right" evidence="12">
        <dbReference type="Rhea" id="RHEA:15402"/>
    </physiologicalReaction>
</comment>
<evidence type="ECO:0000256" key="14">
    <source>
        <dbReference type="SAM" id="Phobius"/>
    </source>
</evidence>
<keyword evidence="6" id="KW-0808">Transferase</keyword>
<evidence type="ECO:0000256" key="11">
    <source>
        <dbReference type="ARBA" id="ARBA00023136"/>
    </source>
</evidence>
<feature type="transmembrane region" description="Helical" evidence="14">
    <location>
        <begin position="26"/>
        <end position="51"/>
    </location>
</feature>
<evidence type="ECO:0000256" key="5">
    <source>
        <dbReference type="ARBA" id="ARBA00022676"/>
    </source>
</evidence>
<evidence type="ECO:0000256" key="6">
    <source>
        <dbReference type="ARBA" id="ARBA00022679"/>
    </source>
</evidence>
<evidence type="ECO:0000256" key="9">
    <source>
        <dbReference type="ARBA" id="ARBA00022968"/>
    </source>
</evidence>
<keyword evidence="9" id="KW-0735">Signal-anchor</keyword>
<keyword evidence="11 14" id="KW-0472">Membrane</keyword>
<dbReference type="EC" id="2.4.1.117" evidence="4"/>
<comment type="caution">
    <text evidence="16">The sequence shown here is derived from an EMBL/GenBank/DDBJ whole genome shotgun (WGS) entry which is preliminary data.</text>
</comment>
<organism evidence="16 17">
    <name type="scientific">Humicola insolens</name>
    <name type="common">Soft-rot fungus</name>
    <dbReference type="NCBI Taxonomy" id="85995"/>
    <lineage>
        <taxon>Eukaryota</taxon>
        <taxon>Fungi</taxon>
        <taxon>Dikarya</taxon>
        <taxon>Ascomycota</taxon>
        <taxon>Pezizomycotina</taxon>
        <taxon>Sordariomycetes</taxon>
        <taxon>Sordariomycetidae</taxon>
        <taxon>Sordariales</taxon>
        <taxon>Chaetomiaceae</taxon>
        <taxon>Mycothermus</taxon>
    </lineage>
</organism>
<evidence type="ECO:0000313" key="16">
    <source>
        <dbReference type="EMBL" id="KAL1838735.1"/>
    </source>
</evidence>
<evidence type="ECO:0000256" key="4">
    <source>
        <dbReference type="ARBA" id="ARBA00012583"/>
    </source>
</evidence>
<evidence type="ECO:0000256" key="13">
    <source>
        <dbReference type="SAM" id="MobiDB-lite"/>
    </source>
</evidence>
<name>A0ABR3VAS5_HUMIN</name>
<dbReference type="Proteomes" id="UP001583172">
    <property type="component" value="Unassembled WGS sequence"/>
</dbReference>
<feature type="region of interest" description="Disordered" evidence="13">
    <location>
        <begin position="170"/>
        <end position="228"/>
    </location>
</feature>
<evidence type="ECO:0000256" key="12">
    <source>
        <dbReference type="ARBA" id="ARBA00045097"/>
    </source>
</evidence>
<reference evidence="16 17" key="1">
    <citation type="journal article" date="2024" name="Commun. Biol.">
        <title>Comparative genomic analysis of thermophilic fungi reveals convergent evolutionary adaptations and gene losses.</title>
        <authorList>
            <person name="Steindorff A.S."/>
            <person name="Aguilar-Pontes M.V."/>
            <person name="Robinson A.J."/>
            <person name="Andreopoulos B."/>
            <person name="LaButti K."/>
            <person name="Kuo A."/>
            <person name="Mondo S."/>
            <person name="Riley R."/>
            <person name="Otillar R."/>
            <person name="Haridas S."/>
            <person name="Lipzen A."/>
            <person name="Grimwood J."/>
            <person name="Schmutz J."/>
            <person name="Clum A."/>
            <person name="Reid I.D."/>
            <person name="Moisan M.C."/>
            <person name="Butler G."/>
            <person name="Nguyen T.T.M."/>
            <person name="Dewar K."/>
            <person name="Conant G."/>
            <person name="Drula E."/>
            <person name="Henrissat B."/>
            <person name="Hansel C."/>
            <person name="Singer S."/>
            <person name="Hutchinson M.I."/>
            <person name="de Vries R.P."/>
            <person name="Natvig D.O."/>
            <person name="Powell A.J."/>
            <person name="Tsang A."/>
            <person name="Grigoriev I.V."/>
        </authorList>
    </citation>
    <scope>NUCLEOTIDE SEQUENCE [LARGE SCALE GENOMIC DNA]</scope>
    <source>
        <strain evidence="16 17">CBS 620.91</strain>
    </source>
</reference>
<comment type="subcellular location">
    <subcellularLocation>
        <location evidence="1">Endoplasmic reticulum membrane</location>
        <topology evidence="1">Single-pass membrane protein</topology>
    </subcellularLocation>
</comment>
<dbReference type="InterPro" id="IPR029044">
    <property type="entry name" value="Nucleotide-diphossugar_trans"/>
</dbReference>
<dbReference type="EMBL" id="JAZGSY010000196">
    <property type="protein sequence ID" value="KAL1838735.1"/>
    <property type="molecule type" value="Genomic_DNA"/>
</dbReference>
<protein>
    <recommendedName>
        <fullName evidence="4">dolichyl-phosphate beta-glucosyltransferase</fullName>
        <ecNumber evidence="4">2.4.1.117</ecNumber>
    </recommendedName>
</protein>
<evidence type="ECO:0000256" key="2">
    <source>
        <dbReference type="ARBA" id="ARBA00004922"/>
    </source>
</evidence>
<keyword evidence="7 14" id="KW-0812">Transmembrane</keyword>
<evidence type="ECO:0000256" key="8">
    <source>
        <dbReference type="ARBA" id="ARBA00022824"/>
    </source>
</evidence>
<comment type="similarity">
    <text evidence="3">Belongs to the glycosyltransferase 2 family.</text>
</comment>